<dbReference type="Pfam" id="PF23598">
    <property type="entry name" value="LRR_14"/>
    <property type="match status" value="1"/>
</dbReference>
<evidence type="ECO:0000256" key="3">
    <source>
        <dbReference type="ARBA" id="ARBA00022821"/>
    </source>
</evidence>
<organism evidence="8 9">
    <name type="scientific">Stylosanthes scabra</name>
    <dbReference type="NCBI Taxonomy" id="79078"/>
    <lineage>
        <taxon>Eukaryota</taxon>
        <taxon>Viridiplantae</taxon>
        <taxon>Streptophyta</taxon>
        <taxon>Embryophyta</taxon>
        <taxon>Tracheophyta</taxon>
        <taxon>Spermatophyta</taxon>
        <taxon>Magnoliopsida</taxon>
        <taxon>eudicotyledons</taxon>
        <taxon>Gunneridae</taxon>
        <taxon>Pentapetalae</taxon>
        <taxon>rosids</taxon>
        <taxon>fabids</taxon>
        <taxon>Fabales</taxon>
        <taxon>Fabaceae</taxon>
        <taxon>Papilionoideae</taxon>
        <taxon>50 kb inversion clade</taxon>
        <taxon>dalbergioids sensu lato</taxon>
        <taxon>Dalbergieae</taxon>
        <taxon>Pterocarpus clade</taxon>
        <taxon>Stylosanthes</taxon>
    </lineage>
</organism>
<dbReference type="PANTHER" id="PTHR36766">
    <property type="entry name" value="PLANT BROAD-SPECTRUM MILDEW RESISTANCE PROTEIN RPW8"/>
    <property type="match status" value="1"/>
</dbReference>
<dbReference type="InterPro" id="IPR041118">
    <property type="entry name" value="Rx_N"/>
</dbReference>
<evidence type="ECO:0000256" key="4">
    <source>
        <dbReference type="ARBA" id="ARBA00022840"/>
    </source>
</evidence>
<evidence type="ECO:0000313" key="9">
    <source>
        <dbReference type="Proteomes" id="UP001341840"/>
    </source>
</evidence>
<keyword evidence="1" id="KW-0677">Repeat</keyword>
<proteinExistence type="predicted"/>
<dbReference type="PANTHER" id="PTHR36766:SF61">
    <property type="entry name" value="NB-ARC DOMAIN DISEASE RESISTANCE PROTEIN"/>
    <property type="match status" value="1"/>
</dbReference>
<keyword evidence="2" id="KW-0547">Nucleotide-binding</keyword>
<evidence type="ECO:0000313" key="8">
    <source>
        <dbReference type="EMBL" id="MED6181649.1"/>
    </source>
</evidence>
<dbReference type="Gene3D" id="3.80.10.10">
    <property type="entry name" value="Ribonuclease Inhibitor"/>
    <property type="match status" value="2"/>
</dbReference>
<reference evidence="8 9" key="1">
    <citation type="journal article" date="2023" name="Plants (Basel)">
        <title>Bridging the Gap: Combining Genomics and Transcriptomics Approaches to Understand Stylosanthes scabra, an Orphan Legume from the Brazilian Caatinga.</title>
        <authorList>
            <person name="Ferreira-Neto J.R.C."/>
            <person name="da Silva M.D."/>
            <person name="Binneck E."/>
            <person name="de Melo N.F."/>
            <person name="da Silva R.H."/>
            <person name="de Melo A.L.T.M."/>
            <person name="Pandolfi V."/>
            <person name="Bustamante F.O."/>
            <person name="Brasileiro-Vidal A.C."/>
            <person name="Benko-Iseppon A.M."/>
        </authorList>
    </citation>
    <scope>NUCLEOTIDE SEQUENCE [LARGE SCALE GENOMIC DNA]</scope>
    <source>
        <tissue evidence="8">Leaves</tissue>
    </source>
</reference>
<evidence type="ECO:0000259" key="5">
    <source>
        <dbReference type="Pfam" id="PF00931"/>
    </source>
</evidence>
<dbReference type="Pfam" id="PF18052">
    <property type="entry name" value="Rx_N"/>
    <property type="match status" value="1"/>
</dbReference>
<dbReference type="Gene3D" id="3.40.50.300">
    <property type="entry name" value="P-loop containing nucleotide triphosphate hydrolases"/>
    <property type="match status" value="1"/>
</dbReference>
<protein>
    <submittedName>
        <fullName evidence="8">Uncharacterized protein</fullName>
    </submittedName>
</protein>
<dbReference type="SUPFAM" id="SSF52540">
    <property type="entry name" value="P-loop containing nucleoside triphosphate hydrolases"/>
    <property type="match status" value="1"/>
</dbReference>
<name>A0ABU6W8H4_9FABA</name>
<dbReference type="SUPFAM" id="SSF52058">
    <property type="entry name" value="L domain-like"/>
    <property type="match status" value="1"/>
</dbReference>
<accession>A0ABU6W8H4</accession>
<feature type="domain" description="NB-ARC" evidence="5">
    <location>
        <begin position="150"/>
        <end position="214"/>
    </location>
</feature>
<evidence type="ECO:0000259" key="7">
    <source>
        <dbReference type="Pfam" id="PF23598"/>
    </source>
</evidence>
<keyword evidence="3" id="KW-0611">Plant defense</keyword>
<gene>
    <name evidence="8" type="ORF">PIB30_021242</name>
</gene>
<keyword evidence="4" id="KW-0067">ATP-binding</keyword>
<feature type="domain" description="Disease resistance N-terminal" evidence="6">
    <location>
        <begin position="11"/>
        <end position="92"/>
    </location>
</feature>
<dbReference type="Proteomes" id="UP001341840">
    <property type="component" value="Unassembled WGS sequence"/>
</dbReference>
<dbReference type="InterPro" id="IPR027417">
    <property type="entry name" value="P-loop_NTPase"/>
</dbReference>
<feature type="domain" description="Disease resistance R13L4/SHOC-2-like LRR" evidence="7">
    <location>
        <begin position="234"/>
        <end position="389"/>
    </location>
</feature>
<dbReference type="Gene3D" id="1.20.5.4130">
    <property type="match status" value="1"/>
</dbReference>
<dbReference type="EMBL" id="JASCZI010181312">
    <property type="protein sequence ID" value="MED6181649.1"/>
    <property type="molecule type" value="Genomic_DNA"/>
</dbReference>
<comment type="caution">
    <text evidence="8">The sequence shown here is derived from an EMBL/GenBank/DDBJ whole genome shotgun (WGS) entry which is preliminary data.</text>
</comment>
<dbReference type="Pfam" id="PF00931">
    <property type="entry name" value="NB-ARC"/>
    <property type="match status" value="1"/>
</dbReference>
<sequence>MAESFIFSIAESLVTKLASRAYQEASQVIGIYDDLQDLKTSLLYVKAVLLDAEQKQEHNHELREWLKQIKLIFYDAENLLDQLTVNLCASKCSRPTALPKTREIRKRLDKVAADRDKFGLQTIAVDRRVVHRREMTYSHVVESDVIGRDRDKEKIVKLLMEPSLDNNGRKHISVIPIVGIGGLGKTTLAKLVFNDERIKKSFPLKMWVCMSDGFDSLWRAAGREEVNNEDLLIACVSSCKYLRYLDLYESTFETLPGSISKLKHLRYLSLSNNRRIRRLPESICTLQNLEELHLRGCIELETLPKKIRNLISIRFMSITTKQSVLPEDDFAKLGLLEELDIYHCDSLESSFVGVKLPVLRRLRIKRCKSLKSLPLDTHHFPQLEQLVVDECDNFELSKVHEKMNSTLSLKTLFFSKVVNFPPSLQGYENTLQTLGFVSCYELETLPEWVLNMTSLKFLHIWSCPKLTSLPNDIHRLTTLEVLRIEDALNCTKNINRMLESIGTKYPTSSIVRLGRQGGVANGR</sequence>
<keyword evidence="9" id="KW-1185">Reference proteome</keyword>
<dbReference type="PRINTS" id="PR00364">
    <property type="entry name" value="DISEASERSIST"/>
</dbReference>
<dbReference type="InterPro" id="IPR002182">
    <property type="entry name" value="NB-ARC"/>
</dbReference>
<evidence type="ECO:0000259" key="6">
    <source>
        <dbReference type="Pfam" id="PF18052"/>
    </source>
</evidence>
<dbReference type="InterPro" id="IPR055414">
    <property type="entry name" value="LRR_R13L4/SHOC2-like"/>
</dbReference>
<evidence type="ECO:0000256" key="2">
    <source>
        <dbReference type="ARBA" id="ARBA00022741"/>
    </source>
</evidence>
<dbReference type="InterPro" id="IPR032675">
    <property type="entry name" value="LRR_dom_sf"/>
</dbReference>
<evidence type="ECO:0000256" key="1">
    <source>
        <dbReference type="ARBA" id="ARBA00022737"/>
    </source>
</evidence>